<dbReference type="Pfam" id="PF04290">
    <property type="entry name" value="DctQ"/>
    <property type="match status" value="1"/>
</dbReference>
<dbReference type="InterPro" id="IPR055348">
    <property type="entry name" value="DctQ"/>
</dbReference>
<evidence type="ECO:0000256" key="6">
    <source>
        <dbReference type="ARBA" id="ARBA00022989"/>
    </source>
</evidence>
<keyword evidence="7 9" id="KW-0472">Membrane</keyword>
<keyword evidence="6 9" id="KW-1133">Transmembrane helix</keyword>
<reference evidence="11" key="1">
    <citation type="journal article" date="2014" name="Int. J. Syst. Evol. Microbiol.">
        <title>Complete genome sequence of Corynebacterium casei LMG S-19264T (=DSM 44701T), isolated from a smear-ripened cheese.</title>
        <authorList>
            <consortium name="US DOE Joint Genome Institute (JGI-PGF)"/>
            <person name="Walter F."/>
            <person name="Albersmeier A."/>
            <person name="Kalinowski J."/>
            <person name="Ruckert C."/>
        </authorList>
    </citation>
    <scope>NUCLEOTIDE SEQUENCE</scope>
    <source>
        <strain evidence="11">CGMCC 1.6293</strain>
    </source>
</reference>
<proteinExistence type="inferred from homology"/>
<reference evidence="11" key="2">
    <citation type="submission" date="2020-09" db="EMBL/GenBank/DDBJ databases">
        <authorList>
            <person name="Sun Q."/>
            <person name="Zhou Y."/>
        </authorList>
    </citation>
    <scope>NUCLEOTIDE SEQUENCE</scope>
    <source>
        <strain evidence="11">CGMCC 1.6293</strain>
    </source>
</reference>
<evidence type="ECO:0000313" key="12">
    <source>
        <dbReference type="Proteomes" id="UP000649829"/>
    </source>
</evidence>
<evidence type="ECO:0000256" key="7">
    <source>
        <dbReference type="ARBA" id="ARBA00023136"/>
    </source>
</evidence>
<gene>
    <name evidence="11" type="ORF">GCM10011534_43950</name>
</gene>
<evidence type="ECO:0000313" key="11">
    <source>
        <dbReference type="EMBL" id="GGM17133.1"/>
    </source>
</evidence>
<keyword evidence="12" id="KW-1185">Reference proteome</keyword>
<evidence type="ECO:0000256" key="5">
    <source>
        <dbReference type="ARBA" id="ARBA00022692"/>
    </source>
</evidence>
<evidence type="ECO:0000256" key="1">
    <source>
        <dbReference type="ARBA" id="ARBA00004429"/>
    </source>
</evidence>
<keyword evidence="2 9" id="KW-0813">Transport</keyword>
<evidence type="ECO:0000256" key="9">
    <source>
        <dbReference type="RuleBase" id="RU369079"/>
    </source>
</evidence>
<comment type="subunit">
    <text evidence="9">The complex comprises the extracytoplasmic solute receptor protein and the two transmembrane proteins.</text>
</comment>
<protein>
    <recommendedName>
        <fullName evidence="9">TRAP transporter small permease protein</fullName>
    </recommendedName>
</protein>
<keyword evidence="5 9" id="KW-0812">Transmembrane</keyword>
<keyword evidence="4 9" id="KW-0997">Cell inner membrane</keyword>
<dbReference type="Proteomes" id="UP000649829">
    <property type="component" value="Unassembled WGS sequence"/>
</dbReference>
<comment type="subcellular location">
    <subcellularLocation>
        <location evidence="1 9">Cell inner membrane</location>
        <topology evidence="1 9">Multi-pass membrane protein</topology>
    </subcellularLocation>
</comment>
<dbReference type="EMBL" id="BMLF01000009">
    <property type="protein sequence ID" value="GGM17133.1"/>
    <property type="molecule type" value="Genomic_DNA"/>
</dbReference>
<name>A0A917TCF5_9RHOB</name>
<organism evidence="11 12">
    <name type="scientific">Pseudooceanicola nanhaiensis</name>
    <dbReference type="NCBI Taxonomy" id="375761"/>
    <lineage>
        <taxon>Bacteria</taxon>
        <taxon>Pseudomonadati</taxon>
        <taxon>Pseudomonadota</taxon>
        <taxon>Alphaproteobacteria</taxon>
        <taxon>Rhodobacterales</taxon>
        <taxon>Paracoccaceae</taxon>
        <taxon>Pseudooceanicola</taxon>
    </lineage>
</organism>
<keyword evidence="3" id="KW-1003">Cell membrane</keyword>
<comment type="function">
    <text evidence="9">Part of the tripartite ATP-independent periplasmic (TRAP) transport system.</text>
</comment>
<feature type="domain" description="Tripartite ATP-independent periplasmic transporters DctQ component" evidence="10">
    <location>
        <begin position="27"/>
        <end position="156"/>
    </location>
</feature>
<evidence type="ECO:0000256" key="2">
    <source>
        <dbReference type="ARBA" id="ARBA00022448"/>
    </source>
</evidence>
<feature type="transmembrane region" description="Helical" evidence="9">
    <location>
        <begin position="130"/>
        <end position="154"/>
    </location>
</feature>
<evidence type="ECO:0000256" key="8">
    <source>
        <dbReference type="ARBA" id="ARBA00038436"/>
    </source>
</evidence>
<feature type="transmembrane region" description="Helical" evidence="9">
    <location>
        <begin position="21"/>
        <end position="41"/>
    </location>
</feature>
<comment type="caution">
    <text evidence="11">The sequence shown here is derived from an EMBL/GenBank/DDBJ whole genome shotgun (WGS) entry which is preliminary data.</text>
</comment>
<dbReference type="GO" id="GO:0022857">
    <property type="term" value="F:transmembrane transporter activity"/>
    <property type="evidence" value="ECO:0007669"/>
    <property type="project" value="UniProtKB-UniRule"/>
</dbReference>
<feature type="transmembrane region" description="Helical" evidence="9">
    <location>
        <begin position="92"/>
        <end position="110"/>
    </location>
</feature>
<dbReference type="PANTHER" id="PTHR35011:SF2">
    <property type="entry name" value="2,3-DIKETO-L-GULONATE TRAP TRANSPORTER SMALL PERMEASE PROTEIN YIAM"/>
    <property type="match status" value="1"/>
</dbReference>
<sequence length="172" mass="18836">MLKLQRALDRLARAIEKVAGVLMGVVTVLVVASAAGRYLFAFPLPDAFDLSRLLLAAAIAWGFASVGYRGSHIKVDIVAEVLPERARRRIDAFAWSVLLFFTVLLVWMMLARVRSAGLSGEATMDLRLPAWPFMALIWAGFLVSIPAILARLILVVTGRGTLDQFDPAETPE</sequence>
<dbReference type="PANTHER" id="PTHR35011">
    <property type="entry name" value="2,3-DIKETO-L-GULONATE TRAP TRANSPORTER SMALL PERMEASE PROTEIN YIAM"/>
    <property type="match status" value="1"/>
</dbReference>
<dbReference type="InterPro" id="IPR007387">
    <property type="entry name" value="TRAP_DctQ"/>
</dbReference>
<dbReference type="RefSeq" id="WP_036538032.1">
    <property type="nucleotide sequence ID" value="NZ_BMLF01000009.1"/>
</dbReference>
<dbReference type="GO" id="GO:0005886">
    <property type="term" value="C:plasma membrane"/>
    <property type="evidence" value="ECO:0007669"/>
    <property type="project" value="UniProtKB-SubCell"/>
</dbReference>
<dbReference type="GO" id="GO:0015740">
    <property type="term" value="P:C4-dicarboxylate transport"/>
    <property type="evidence" value="ECO:0007669"/>
    <property type="project" value="TreeGrafter"/>
</dbReference>
<evidence type="ECO:0000259" key="10">
    <source>
        <dbReference type="Pfam" id="PF04290"/>
    </source>
</evidence>
<evidence type="ECO:0000256" key="3">
    <source>
        <dbReference type="ARBA" id="ARBA00022475"/>
    </source>
</evidence>
<comment type="similarity">
    <text evidence="8 9">Belongs to the TRAP transporter small permease family.</text>
</comment>
<dbReference type="AlphaFoldDB" id="A0A917TCF5"/>
<evidence type="ECO:0000256" key="4">
    <source>
        <dbReference type="ARBA" id="ARBA00022519"/>
    </source>
</evidence>
<feature type="transmembrane region" description="Helical" evidence="9">
    <location>
        <begin position="53"/>
        <end position="71"/>
    </location>
</feature>
<accession>A0A917TCF5</accession>